<accession>A0A8H4QVD8</accession>
<name>A0A8H4QVD8_9AGAR</name>
<proteinExistence type="predicted"/>
<sequence length="160" mass="17577">MGITLAYACKRSHFKSLPRDQLRRPASTQPSSNHQAIELEDPRCRRSICIQWALLRRCHCQAIQIGSLTRGRNSSPTTSTRAATLRPQAPNCDPLGRRQHHGHVAVVDLTNPHLQTKPIYSPTAIFSSSAMTQTGTEAPTALSTMICPATQCLRPLSSIP</sequence>
<keyword evidence="2" id="KW-1185">Reference proteome</keyword>
<organism evidence="1 2">
    <name type="scientific">Agrocybe pediades</name>
    <dbReference type="NCBI Taxonomy" id="84607"/>
    <lineage>
        <taxon>Eukaryota</taxon>
        <taxon>Fungi</taxon>
        <taxon>Dikarya</taxon>
        <taxon>Basidiomycota</taxon>
        <taxon>Agaricomycotina</taxon>
        <taxon>Agaricomycetes</taxon>
        <taxon>Agaricomycetidae</taxon>
        <taxon>Agaricales</taxon>
        <taxon>Agaricineae</taxon>
        <taxon>Strophariaceae</taxon>
        <taxon>Agrocybe</taxon>
    </lineage>
</organism>
<evidence type="ECO:0000313" key="1">
    <source>
        <dbReference type="EMBL" id="KAF4618215.1"/>
    </source>
</evidence>
<comment type="caution">
    <text evidence="1">The sequence shown here is derived from an EMBL/GenBank/DDBJ whole genome shotgun (WGS) entry which is preliminary data.</text>
</comment>
<reference evidence="1 2" key="1">
    <citation type="submission" date="2019-12" db="EMBL/GenBank/DDBJ databases">
        <authorList>
            <person name="Floudas D."/>
            <person name="Bentzer J."/>
            <person name="Ahren D."/>
            <person name="Johansson T."/>
            <person name="Persson P."/>
            <person name="Tunlid A."/>
        </authorList>
    </citation>
    <scope>NUCLEOTIDE SEQUENCE [LARGE SCALE GENOMIC DNA]</scope>
    <source>
        <strain evidence="1 2">CBS 102.39</strain>
    </source>
</reference>
<dbReference type="EMBL" id="JAACJL010000018">
    <property type="protein sequence ID" value="KAF4618215.1"/>
    <property type="molecule type" value="Genomic_DNA"/>
</dbReference>
<gene>
    <name evidence="1" type="ORF">D9613_011570</name>
</gene>
<evidence type="ECO:0000313" key="2">
    <source>
        <dbReference type="Proteomes" id="UP000521872"/>
    </source>
</evidence>
<protein>
    <submittedName>
        <fullName evidence="1">Uncharacterized protein</fullName>
    </submittedName>
</protein>
<dbReference type="Proteomes" id="UP000521872">
    <property type="component" value="Unassembled WGS sequence"/>
</dbReference>
<dbReference type="AlphaFoldDB" id="A0A8H4QVD8"/>